<accession>A0ABQ2QBW6</accession>
<evidence type="ECO:0000256" key="1">
    <source>
        <dbReference type="ARBA" id="ARBA00006382"/>
    </source>
</evidence>
<dbReference type="PANTHER" id="PTHR42722">
    <property type="entry name" value="LEUCINE DEHYDROGENASE"/>
    <property type="match status" value="1"/>
</dbReference>
<dbReference type="InterPro" id="IPR016211">
    <property type="entry name" value="Glu/Phe/Leu/Val/Trp_DH_bac/arc"/>
</dbReference>
<dbReference type="Proteomes" id="UP000654004">
    <property type="component" value="Unassembled WGS sequence"/>
</dbReference>
<dbReference type="InterPro" id="IPR006097">
    <property type="entry name" value="Glu/Leu/Phe/Val/Trp_DH_dimer"/>
</dbReference>
<dbReference type="InterPro" id="IPR036291">
    <property type="entry name" value="NAD(P)-bd_dom_sf"/>
</dbReference>
<dbReference type="Gene3D" id="3.40.50.10860">
    <property type="entry name" value="Leucine Dehydrogenase, chain A, domain 1"/>
    <property type="match status" value="1"/>
</dbReference>
<comment type="caution">
    <text evidence="5">The sequence shown here is derived from an EMBL/GenBank/DDBJ whole genome shotgun (WGS) entry which is preliminary data.</text>
</comment>
<dbReference type="Pfam" id="PF00208">
    <property type="entry name" value="ELFV_dehydrog"/>
    <property type="match status" value="1"/>
</dbReference>
<reference evidence="6" key="1">
    <citation type="journal article" date="2019" name="Int. J. Syst. Evol. Microbiol.">
        <title>The Global Catalogue of Microorganisms (GCM) 10K type strain sequencing project: providing services to taxonomists for standard genome sequencing and annotation.</title>
        <authorList>
            <consortium name="The Broad Institute Genomics Platform"/>
            <consortium name="The Broad Institute Genome Sequencing Center for Infectious Disease"/>
            <person name="Wu L."/>
            <person name="Ma J."/>
        </authorList>
    </citation>
    <scope>NUCLEOTIDE SEQUENCE [LARGE SCALE GENOMIC DNA]</scope>
    <source>
        <strain evidence="6">JCM 32305</strain>
    </source>
</reference>
<keyword evidence="2" id="KW-0560">Oxidoreductase</keyword>
<evidence type="ECO:0000259" key="4">
    <source>
        <dbReference type="SMART" id="SM00839"/>
    </source>
</evidence>
<proteinExistence type="inferred from homology"/>
<dbReference type="PANTHER" id="PTHR42722:SF1">
    <property type="entry name" value="VALINE DEHYDROGENASE"/>
    <property type="match status" value="1"/>
</dbReference>
<dbReference type="InterPro" id="IPR033524">
    <property type="entry name" value="Glu/Leu/Phe/Val_DH_AS"/>
</dbReference>
<dbReference type="Gene3D" id="3.40.50.720">
    <property type="entry name" value="NAD(P)-binding Rossmann-like Domain"/>
    <property type="match status" value="1"/>
</dbReference>
<dbReference type="SUPFAM" id="SSF51735">
    <property type="entry name" value="NAD(P)-binding Rossmann-fold domains"/>
    <property type="match status" value="1"/>
</dbReference>
<evidence type="ECO:0000313" key="6">
    <source>
        <dbReference type="Proteomes" id="UP000654004"/>
    </source>
</evidence>
<comment type="similarity">
    <text evidence="1">Belongs to the Glu/Leu/Phe/Val dehydrogenases family.</text>
</comment>
<dbReference type="InterPro" id="IPR046346">
    <property type="entry name" value="Aminoacid_DH-like_N_sf"/>
</dbReference>
<evidence type="ECO:0000256" key="2">
    <source>
        <dbReference type="ARBA" id="ARBA00023002"/>
    </source>
</evidence>
<keyword evidence="6" id="KW-1185">Reference proteome</keyword>
<dbReference type="Pfam" id="PF02812">
    <property type="entry name" value="ELFV_dehydrog_N"/>
    <property type="match status" value="1"/>
</dbReference>
<dbReference type="SMART" id="SM00839">
    <property type="entry name" value="ELFV_dehydrog"/>
    <property type="match status" value="1"/>
</dbReference>
<dbReference type="EMBL" id="BMQW01000001">
    <property type="protein sequence ID" value="GGP73791.1"/>
    <property type="molecule type" value="Genomic_DNA"/>
</dbReference>
<organism evidence="5 6">
    <name type="scientific">Shewanella ulleungensis</name>
    <dbReference type="NCBI Taxonomy" id="2282699"/>
    <lineage>
        <taxon>Bacteria</taxon>
        <taxon>Pseudomonadati</taxon>
        <taxon>Pseudomonadota</taxon>
        <taxon>Gammaproteobacteria</taxon>
        <taxon>Alteromonadales</taxon>
        <taxon>Shewanellaceae</taxon>
        <taxon>Shewanella</taxon>
    </lineage>
</organism>
<dbReference type="InterPro" id="IPR006096">
    <property type="entry name" value="Glu/Leu/Phe/Val/Trp_DH_C"/>
</dbReference>
<dbReference type="SUPFAM" id="SSF53223">
    <property type="entry name" value="Aminoacid dehydrogenase-like, N-terminal domain"/>
    <property type="match status" value="1"/>
</dbReference>
<sequence length="367" mass="39565">MSWILNYNKIQELYFNMLVSGDNNVAVFNHVSFDEHEQVVFCHDKQSGLKAIIAVHNTNLGSAVGGCRMWNYQSDDEALTDVLRLSRGMTYKNALAGLTMGGGKAVIIADPKTTDREALFLAFGRFVNSLGGKYYSAEDVGVSTSDIMIASRETEFVAGLEGKSGDPSPLTALGTYLGIKAAVKHQRGIDSLKGIKISIQGVGHVGYYLCKHLHEEGAELIVTDIHQASLDRVATEFGATVVAPQDIYTQDVDVYAPCALGATLNDSTLPLLKATIVAGCANNQLAEVRHGEKLKQMGILYAPDYVINAGGIINVSFEKNYDAAASKAKVEQIYNTLLTIFSRADSENRTTGSVADEMAKAIIDAAR</sequence>
<protein>
    <submittedName>
        <fullName evidence="5">Leucine dehydrogenase</fullName>
    </submittedName>
</protein>
<feature type="domain" description="Glutamate/phenylalanine/leucine/valine/L-tryptophan dehydrogenase C-terminal" evidence="4">
    <location>
        <begin position="165"/>
        <end position="367"/>
    </location>
</feature>
<gene>
    <name evidence="5" type="primary">ldh</name>
    <name evidence="5" type="ORF">GCM10009410_01730</name>
</gene>
<evidence type="ECO:0000256" key="3">
    <source>
        <dbReference type="ARBA" id="ARBA00023027"/>
    </source>
</evidence>
<dbReference type="PIRSF" id="PIRSF000188">
    <property type="entry name" value="Phe_leu_dh"/>
    <property type="match status" value="1"/>
</dbReference>
<evidence type="ECO:0000313" key="5">
    <source>
        <dbReference type="EMBL" id="GGP73791.1"/>
    </source>
</evidence>
<keyword evidence="3" id="KW-0520">NAD</keyword>
<dbReference type="CDD" id="cd01075">
    <property type="entry name" value="NAD_bind_Leu_Phe_Val_DH"/>
    <property type="match status" value="1"/>
</dbReference>
<name>A0ABQ2QBW6_9GAMM</name>
<dbReference type="PROSITE" id="PS00074">
    <property type="entry name" value="GLFV_DEHYDROGENASE"/>
    <property type="match status" value="1"/>
</dbReference>